<accession>A0A1G7T0N8</accession>
<evidence type="ECO:0000313" key="2">
    <source>
        <dbReference type="Proteomes" id="UP000183812"/>
    </source>
</evidence>
<proteinExistence type="predicted"/>
<organism evidence="1 2">
    <name type="scientific">Rhodobacter capsulatus</name>
    <name type="common">Rhodopseudomonas capsulata</name>
    <dbReference type="NCBI Taxonomy" id="1061"/>
    <lineage>
        <taxon>Bacteria</taxon>
        <taxon>Pseudomonadati</taxon>
        <taxon>Pseudomonadota</taxon>
        <taxon>Alphaproteobacteria</taxon>
        <taxon>Rhodobacterales</taxon>
        <taxon>Rhodobacter group</taxon>
        <taxon>Rhodobacter</taxon>
    </lineage>
</organism>
<dbReference type="AlphaFoldDB" id="A0A1G7T0N8"/>
<evidence type="ECO:0000313" key="1">
    <source>
        <dbReference type="EMBL" id="SDG28877.1"/>
    </source>
</evidence>
<dbReference type="RefSeq" id="WP_074556270.1">
    <property type="nucleotide sequence ID" value="NZ_CP119563.1"/>
</dbReference>
<dbReference type="EMBL" id="FNAY01000051">
    <property type="protein sequence ID" value="SDG28877.1"/>
    <property type="molecule type" value="Genomic_DNA"/>
</dbReference>
<protein>
    <submittedName>
        <fullName evidence="1">Uncharacterized protein</fullName>
    </submittedName>
</protein>
<gene>
    <name evidence="1" type="ORF">SAMN04244550_03720</name>
</gene>
<dbReference type="Proteomes" id="UP000183812">
    <property type="component" value="Unassembled WGS sequence"/>
</dbReference>
<sequence length="96" mass="10796">MPPVTERGGVKFDEKQPANFVRIQRLETNLNSGFGQDQLKSLRDLKEAMARRAKDMGGSYIANFTYGQRNGSVLQQLWSLDNVLWFGAGDVGFLQD</sequence>
<name>A0A1G7T0N8_RHOCA</name>
<reference evidence="1 2" key="1">
    <citation type="submission" date="2016-10" db="EMBL/GenBank/DDBJ databases">
        <authorList>
            <person name="de Groot N.N."/>
        </authorList>
    </citation>
    <scope>NUCLEOTIDE SEQUENCE [LARGE SCALE GENOMIC DNA]</scope>
    <source>
        <strain evidence="2">DSM 938 / 37b4</strain>
    </source>
</reference>